<dbReference type="GO" id="GO:0012505">
    <property type="term" value="C:endomembrane system"/>
    <property type="evidence" value="ECO:0007669"/>
    <property type="project" value="UniProtKB-SubCell"/>
</dbReference>
<organism evidence="9 10">
    <name type="scientific">Blastopirellula marina</name>
    <dbReference type="NCBI Taxonomy" id="124"/>
    <lineage>
        <taxon>Bacteria</taxon>
        <taxon>Pseudomonadati</taxon>
        <taxon>Planctomycetota</taxon>
        <taxon>Planctomycetia</taxon>
        <taxon>Pirellulales</taxon>
        <taxon>Pirellulaceae</taxon>
        <taxon>Blastopirellula</taxon>
    </lineage>
</organism>
<dbReference type="GO" id="GO:0008488">
    <property type="term" value="F:gamma-glutamyl carboxylase activity"/>
    <property type="evidence" value="ECO:0007669"/>
    <property type="project" value="InterPro"/>
</dbReference>
<feature type="transmembrane region" description="Helical" evidence="7">
    <location>
        <begin position="177"/>
        <end position="198"/>
    </location>
</feature>
<evidence type="ECO:0000256" key="4">
    <source>
        <dbReference type="ARBA" id="ARBA00023136"/>
    </source>
</evidence>
<dbReference type="PANTHER" id="PTHR12639:SF7">
    <property type="entry name" value="HTTM DOMAIN-CONTAINING PROTEIN"/>
    <property type="match status" value="1"/>
</dbReference>
<dbReference type="AlphaFoldDB" id="A0A2S8FJC4"/>
<comment type="subcellular location">
    <subcellularLocation>
        <location evidence="1">Endomembrane system</location>
        <topology evidence="1">Multi-pass membrane protein</topology>
    </subcellularLocation>
</comment>
<evidence type="ECO:0000256" key="5">
    <source>
        <dbReference type="ARBA" id="ARBA00023157"/>
    </source>
</evidence>
<protein>
    <recommendedName>
        <fullName evidence="8">HTTM-like domain-containing protein</fullName>
    </recommendedName>
</protein>
<dbReference type="Pfam" id="PF22777">
    <property type="entry name" value="VKGC_lumenal_dom"/>
    <property type="match status" value="2"/>
</dbReference>
<name>A0A2S8FJC4_9BACT</name>
<comment type="caution">
    <text evidence="9">The sequence shown here is derived from an EMBL/GenBank/DDBJ whole genome shotgun (WGS) entry which is preliminary data.</text>
</comment>
<dbReference type="Proteomes" id="UP000238322">
    <property type="component" value="Unassembled WGS sequence"/>
</dbReference>
<dbReference type="PANTHER" id="PTHR12639">
    <property type="entry name" value="VITAMIN K-DEPENDENT GAMMA-CARBOXYLASE"/>
    <property type="match status" value="1"/>
</dbReference>
<evidence type="ECO:0000313" key="10">
    <source>
        <dbReference type="Proteomes" id="UP000238322"/>
    </source>
</evidence>
<dbReference type="EMBL" id="PUHY01000012">
    <property type="protein sequence ID" value="PQO32024.1"/>
    <property type="molecule type" value="Genomic_DNA"/>
</dbReference>
<evidence type="ECO:0000256" key="6">
    <source>
        <dbReference type="ARBA" id="ARBA00023239"/>
    </source>
</evidence>
<dbReference type="InterPro" id="IPR011020">
    <property type="entry name" value="HTTM-like"/>
</dbReference>
<dbReference type="InterPro" id="IPR053935">
    <property type="entry name" value="VKGC_lumenal_dom"/>
</dbReference>
<dbReference type="InterPro" id="IPR007782">
    <property type="entry name" value="VKG_COase"/>
</dbReference>
<evidence type="ECO:0000256" key="3">
    <source>
        <dbReference type="ARBA" id="ARBA00022989"/>
    </source>
</evidence>
<proteinExistence type="predicted"/>
<reference evidence="9 10" key="1">
    <citation type="submission" date="2018-02" db="EMBL/GenBank/DDBJ databases">
        <title>Comparative genomes isolates from brazilian mangrove.</title>
        <authorList>
            <person name="Araujo J.E."/>
            <person name="Taketani R.G."/>
            <person name="Silva M.C.P."/>
            <person name="Loureco M.V."/>
            <person name="Andreote F.D."/>
        </authorList>
    </citation>
    <scope>NUCLEOTIDE SEQUENCE [LARGE SCALE GENOMIC DNA]</scope>
    <source>
        <strain evidence="9 10">Hex-1 MGV</strain>
    </source>
</reference>
<keyword evidence="6" id="KW-0456">Lyase</keyword>
<evidence type="ECO:0000256" key="7">
    <source>
        <dbReference type="SAM" id="Phobius"/>
    </source>
</evidence>
<keyword evidence="2 7" id="KW-0812">Transmembrane</keyword>
<evidence type="ECO:0000256" key="2">
    <source>
        <dbReference type="ARBA" id="ARBA00022692"/>
    </source>
</evidence>
<feature type="transmembrane region" description="Helical" evidence="7">
    <location>
        <begin position="137"/>
        <end position="156"/>
    </location>
</feature>
<dbReference type="GO" id="GO:0019842">
    <property type="term" value="F:vitamin binding"/>
    <property type="evidence" value="ECO:0007669"/>
    <property type="project" value="TreeGrafter"/>
</dbReference>
<dbReference type="InterPro" id="IPR053934">
    <property type="entry name" value="HTTM_dom"/>
</dbReference>
<gene>
    <name evidence="9" type="ORF">C5Y83_17400</name>
</gene>
<dbReference type="Pfam" id="PF05090">
    <property type="entry name" value="HTTM"/>
    <property type="match status" value="1"/>
</dbReference>
<keyword evidence="3 7" id="KW-1133">Transmembrane helix</keyword>
<feature type="domain" description="HTTM-like" evidence="8">
    <location>
        <begin position="28"/>
        <end position="303"/>
    </location>
</feature>
<feature type="transmembrane region" description="Helical" evidence="7">
    <location>
        <begin position="33"/>
        <end position="52"/>
    </location>
</feature>
<evidence type="ECO:0000313" key="9">
    <source>
        <dbReference type="EMBL" id="PQO32024.1"/>
    </source>
</evidence>
<accession>A0A2S8FJC4</accession>
<evidence type="ECO:0000256" key="1">
    <source>
        <dbReference type="ARBA" id="ARBA00004127"/>
    </source>
</evidence>
<dbReference type="SMART" id="SM00752">
    <property type="entry name" value="HTTM"/>
    <property type="match status" value="1"/>
</dbReference>
<evidence type="ECO:0000259" key="8">
    <source>
        <dbReference type="SMART" id="SM00752"/>
    </source>
</evidence>
<feature type="transmembrane region" description="Helical" evidence="7">
    <location>
        <begin position="241"/>
        <end position="260"/>
    </location>
</feature>
<keyword evidence="5" id="KW-1015">Disulfide bond</keyword>
<feature type="transmembrane region" description="Helical" evidence="7">
    <location>
        <begin position="95"/>
        <end position="125"/>
    </location>
</feature>
<sequence>MTTIAMKAAARSAKSDSSLFDTLRSKLATPVDASSLAIFRICFGLVMVWHMLKYFKSPFGMTEIERVFGSPTLHFTYPGFSWVQPWSEPWLTVHFAVVGIAAALVAAGLFYRVACVTLFLGYTYIFLLEASLYNNHYYLICLISFLLIFMPANRRWSVDRWWSQRKLPAEEKASSPATIPFWPIVLLRFQLFLVYFYGGIAKLNADWLTGEPLYTPGATLHEFIASTIGLPAFVQPIHLCLFLAWAGLFYDLSIGFLLLWPKTRLIGLVATAFFHIHNHFIFPIGIFPAMALSSTLIFFDPDWPRQLVAWVRQPRWPLGKKDNDVAKAQTRSQPKLAMGLTVALCAFVVWQSTWPLRHFFIPGDANWTEEGQDFAWRMMLRAKAAGHLTCRIIDPNLQQVSEKGQPAIRWKACPKGTPQAIHIAIDSHLFVWSHHPGLTITQEPIVGRRIIYNPSSFHTDRAEAITIGKENVQQQWEKTFARQPVVEEAISLREAVAMIRERVEKLSSELRLSAEFQADFFEQLSHLQQQDEANVAEIPGREPRRVQLVNSLHRLYHSPLAEVVRPVIRRIEPFALQGASPSGARLLVITDPQLDSKSSDQVEADLLALSSGEPYIVWTDFSRLRPDDFRQLPQNFVTFEDRQLHMVWNHFREIEPYQLEKAAVRPWMIHQYAQRVGNLWKEQTGRQAEVRVESYVMMNYTMPQMLIDPHVDLTSVNLSSFGHNAWILPRNHKRLGIADNAQPTTIRR</sequence>
<keyword evidence="4 7" id="KW-0472">Membrane</keyword>